<reference evidence="5 6" key="1">
    <citation type="submission" date="2016-04" db="EMBL/GenBank/DDBJ databases">
        <title>Complete genome sequence of Dokdonella koreensis DS-123T.</title>
        <authorList>
            <person name="Kim J.F."/>
            <person name="Lee H."/>
            <person name="Kwak M.-J."/>
        </authorList>
    </citation>
    <scope>NUCLEOTIDE SEQUENCE [LARGE SCALE GENOMIC DNA]</scope>
    <source>
        <strain evidence="5 6">DS-123</strain>
    </source>
</reference>
<feature type="transmembrane region" description="Helical" evidence="2">
    <location>
        <begin position="268"/>
        <end position="288"/>
    </location>
</feature>
<proteinExistence type="predicted"/>
<dbReference type="AlphaFoldDB" id="A0A160DT33"/>
<evidence type="ECO:0000259" key="4">
    <source>
        <dbReference type="Pfam" id="PF05569"/>
    </source>
</evidence>
<accession>A0A160DT33</accession>
<dbReference type="InterPro" id="IPR037682">
    <property type="entry name" value="TonB_C"/>
</dbReference>
<evidence type="ECO:0000259" key="3">
    <source>
        <dbReference type="Pfam" id="PF03544"/>
    </source>
</evidence>
<dbReference type="CDD" id="cd07341">
    <property type="entry name" value="M56_BlaR1_MecR1_like"/>
    <property type="match status" value="1"/>
</dbReference>
<dbReference type="OrthoDB" id="1628901at2"/>
<dbReference type="RefSeq" id="WP_067645449.1">
    <property type="nucleotide sequence ID" value="NZ_CP015249.1"/>
</dbReference>
<organism evidence="5 6">
    <name type="scientific">Dokdonella koreensis DS-123</name>
    <dbReference type="NCBI Taxonomy" id="1300342"/>
    <lineage>
        <taxon>Bacteria</taxon>
        <taxon>Pseudomonadati</taxon>
        <taxon>Pseudomonadota</taxon>
        <taxon>Gammaproteobacteria</taxon>
        <taxon>Lysobacterales</taxon>
        <taxon>Rhodanobacteraceae</taxon>
        <taxon>Dokdonella</taxon>
    </lineage>
</organism>
<feature type="domain" description="Peptidase M56" evidence="4">
    <location>
        <begin position="9"/>
        <end position="257"/>
    </location>
</feature>
<feature type="compositionally biased region" description="Low complexity" evidence="1">
    <location>
        <begin position="389"/>
        <end position="407"/>
    </location>
</feature>
<dbReference type="PANTHER" id="PTHR34978:SF3">
    <property type="entry name" value="SLR0241 PROTEIN"/>
    <property type="match status" value="1"/>
</dbReference>
<feature type="region of interest" description="Disordered" evidence="1">
    <location>
        <begin position="387"/>
        <end position="407"/>
    </location>
</feature>
<protein>
    <submittedName>
        <fullName evidence="5">Ferric siderophore transport system, periplasmic binding protein TonB</fullName>
    </submittedName>
</protein>
<feature type="domain" description="TonB C-terminal" evidence="3">
    <location>
        <begin position="302"/>
        <end position="385"/>
    </location>
</feature>
<dbReference type="InterPro" id="IPR008756">
    <property type="entry name" value="Peptidase_M56"/>
</dbReference>
<keyword evidence="2" id="KW-0812">Transmembrane</keyword>
<evidence type="ECO:0000313" key="6">
    <source>
        <dbReference type="Proteomes" id="UP000076830"/>
    </source>
</evidence>
<dbReference type="PATRIC" id="fig|1300342.3.peg.1262"/>
<dbReference type="KEGG" id="dko:I596_1294"/>
<keyword evidence="2" id="KW-0472">Membrane</keyword>
<evidence type="ECO:0000256" key="1">
    <source>
        <dbReference type="SAM" id="MobiDB-lite"/>
    </source>
</evidence>
<dbReference type="SUPFAM" id="SSF74653">
    <property type="entry name" value="TolA/TonB C-terminal domain"/>
    <property type="match status" value="1"/>
</dbReference>
<evidence type="ECO:0000313" key="5">
    <source>
        <dbReference type="EMBL" id="ANB17324.1"/>
    </source>
</evidence>
<feature type="transmembrane region" description="Helical" evidence="2">
    <location>
        <begin position="85"/>
        <end position="104"/>
    </location>
</feature>
<sequence>MAGDILEGLLRLTLAASAAIAVVLLVRRIVRRWVGARIAYALWAAVPCAGLGALLPRPQALSVPAWTGVADLAFAAAVPAASSTAGWLVAAWLAGVLATALVTWRTQARFLRHLGPLVETTDGLWQARGDHAGPALVGALQPRIVIPGDFHHRYSERERTLILAHERAHRRQRDPLLNAAVAALRCLQWFNPLVHLAAGRFRLDQELACDARVLHDFPEARRSYADAMLKTQRVDLGLPIGCQWQSSHPLNERIAMLKKPLPGRLRRILGATGLAAAVLAAGGLAWAAQPASTGPGYGRLSPPAYPADLDGVVPEGTVYLKVRVGSDGTPLAVERDRVVPDSLPAAVADQLADSAAAAVRSWTFTPAQRNGRSEEGSVVVPIRFSSGVTATPGTPTTPATPATPAVPATPAIAAPALDTITVQRR</sequence>
<dbReference type="Pfam" id="PF05569">
    <property type="entry name" value="Peptidase_M56"/>
    <property type="match status" value="1"/>
</dbReference>
<dbReference type="Gene3D" id="3.30.1150.10">
    <property type="match status" value="1"/>
</dbReference>
<dbReference type="STRING" id="1300342.I596_1294"/>
<feature type="transmembrane region" description="Helical" evidence="2">
    <location>
        <begin position="38"/>
        <end position="56"/>
    </location>
</feature>
<dbReference type="GO" id="GO:0055085">
    <property type="term" value="P:transmembrane transport"/>
    <property type="evidence" value="ECO:0007669"/>
    <property type="project" value="InterPro"/>
</dbReference>
<feature type="transmembrane region" description="Helical" evidence="2">
    <location>
        <begin position="6"/>
        <end position="26"/>
    </location>
</feature>
<dbReference type="PANTHER" id="PTHR34978">
    <property type="entry name" value="POSSIBLE SENSOR-TRANSDUCER PROTEIN BLAR"/>
    <property type="match status" value="1"/>
</dbReference>
<dbReference type="Proteomes" id="UP000076830">
    <property type="component" value="Chromosome"/>
</dbReference>
<dbReference type="InterPro" id="IPR052173">
    <property type="entry name" value="Beta-lactam_resp_regulator"/>
</dbReference>
<name>A0A160DT33_9GAMM</name>
<keyword evidence="6" id="KW-1185">Reference proteome</keyword>
<gene>
    <name evidence="5" type="ORF">I596_1294</name>
</gene>
<evidence type="ECO:0000256" key="2">
    <source>
        <dbReference type="SAM" id="Phobius"/>
    </source>
</evidence>
<dbReference type="Pfam" id="PF03544">
    <property type="entry name" value="TonB_C"/>
    <property type="match status" value="1"/>
</dbReference>
<dbReference type="EMBL" id="CP015249">
    <property type="protein sequence ID" value="ANB17324.1"/>
    <property type="molecule type" value="Genomic_DNA"/>
</dbReference>
<keyword evidence="2" id="KW-1133">Transmembrane helix</keyword>